<keyword evidence="13 14" id="KW-0066">ATP synthesis</keyword>
<keyword evidence="3" id="KW-0813">Transport</keyword>
<sequence length="795" mass="89864">MSLRTFARIASKLRYISPCSTFITGDNVVRTIAMDGTEGLIRGQEVIDTGDPIKIPVGPETLGRIMNVIGEPIDERGPIAAKNFAPIHADAPEFVEMNVEQEILVTGIKVVDLLAPYSKGGKIGLFGGAGVGKTVLIMELINNVAKAHGGFSVFAGVGERTREGNDLYHEMIEGGVIDLKGNNSKVSLVYGQMNEPPGARARVCLTGLTVAEYFRDKEGQDVLLFIDNIFRFTQAGSEVSALLGRIPSAVGYQPTLATDMGSMQERITTTKKGSITSVQAIYVPADDLTDPAPATTFAHLDATTVLSRGIAELGIYPAVDPLDSTSRIMDPNIVGNRHYDVARGVQKILQDYKSLQDIIAILGMDELSEDDKLTVSRARKIQRYLSQPFQVAEVFTGHKGKFVSLEQTIDGFEKILREDDAYIFDKKVSTICANYGKIGFSFITYPIGGLYLYKWRMNKNRNVPPIHLPDLQMETQFWQKYVNCALSSWIDPDSQDEWIADISAQQFKKELEYAKYLGINNVLIELKRSNSPKLANLINNYLSEMSFWILLPTNSILFNSEDCWLIWRNFRTLCNNSNNLFVGLEFTEDLGDEFNSFKQIQRWKAEPLTFIRIDYSLFVQGNNSNLRLTDWQNDITIIQSDMRSLFSFLESKEIERPDIIVSELLGSFGDNELCPECLDGVNNILKENTICIPSSYRNFLTPIQSLRLYQNIKNLKCNNNNNRNLIQEMSMFPGLFPLRQLLFCENERNIVFNIKRKFDKEKVWYEWFIEYEENGELFKSELQNLNGESQFMNLS</sequence>
<dbReference type="InterPro" id="IPR035247">
    <property type="entry name" value="PRMT5_TIM"/>
</dbReference>
<dbReference type="InterPro" id="IPR036121">
    <property type="entry name" value="ATPase_F1/V1/A1_a/bsu_N_sf"/>
</dbReference>
<keyword evidence="8 14" id="KW-0067">ATP-binding</keyword>
<dbReference type="SUPFAM" id="SSF53335">
    <property type="entry name" value="S-adenosyl-L-methionine-dependent methyltransferases"/>
    <property type="match status" value="1"/>
</dbReference>
<dbReference type="Pfam" id="PF17285">
    <property type="entry name" value="PRMT5_TIM"/>
    <property type="match status" value="1"/>
</dbReference>
<dbReference type="PROSITE" id="PS00152">
    <property type="entry name" value="ATPASE_ALPHA_BETA"/>
    <property type="match status" value="1"/>
</dbReference>
<dbReference type="InterPro" id="IPR003593">
    <property type="entry name" value="AAA+_ATPase"/>
</dbReference>
<keyword evidence="12 14" id="KW-0139">CF(1)</keyword>
<dbReference type="PANTHER" id="PTHR15184">
    <property type="entry name" value="ATP SYNTHASE"/>
    <property type="match status" value="1"/>
</dbReference>
<dbReference type="InterPro" id="IPR020003">
    <property type="entry name" value="ATPase_a/bsu_AS"/>
</dbReference>
<evidence type="ECO:0000259" key="15">
    <source>
        <dbReference type="SMART" id="SM00382"/>
    </source>
</evidence>
<dbReference type="InterPro" id="IPR035248">
    <property type="entry name" value="PRMT5_C"/>
</dbReference>
<accession>A0A8S9ZDF0</accession>
<dbReference type="FunFam" id="3.40.50.300:FF:000026">
    <property type="entry name" value="ATP synthase subunit beta"/>
    <property type="match status" value="1"/>
</dbReference>
<keyword evidence="5" id="KW-0808">Transferase</keyword>
<evidence type="ECO:0000256" key="7">
    <source>
        <dbReference type="ARBA" id="ARBA00022781"/>
    </source>
</evidence>
<dbReference type="FunFam" id="3.40.50.12240:FF:000006">
    <property type="entry name" value="ATP synthase subunit beta"/>
    <property type="match status" value="1"/>
</dbReference>
<keyword evidence="6 14" id="KW-0547">Nucleotide-binding</keyword>
<dbReference type="EMBL" id="JABEBT010000146">
    <property type="protein sequence ID" value="KAF7629204.1"/>
    <property type="molecule type" value="Genomic_DNA"/>
</dbReference>
<name>A0A8S9ZDF0_9BILA</name>
<dbReference type="Gene3D" id="3.40.50.300">
    <property type="entry name" value="P-loop containing nucleotide triphosphate hydrolases"/>
    <property type="match status" value="1"/>
</dbReference>
<evidence type="ECO:0000256" key="5">
    <source>
        <dbReference type="ARBA" id="ARBA00022679"/>
    </source>
</evidence>
<dbReference type="Pfam" id="PF00006">
    <property type="entry name" value="ATP-synt_ab"/>
    <property type="match status" value="1"/>
</dbReference>
<feature type="domain" description="AAA+ ATPase" evidence="15">
    <location>
        <begin position="119"/>
        <end position="389"/>
    </location>
</feature>
<dbReference type="InterPro" id="IPR024034">
    <property type="entry name" value="ATPase_F1/V1_b/a_C"/>
</dbReference>
<dbReference type="InterPro" id="IPR055190">
    <property type="entry name" value="ATP-synt_VA_C"/>
</dbReference>
<dbReference type="Gene3D" id="2.70.160.11">
    <property type="entry name" value="Hnrnp arginine n-methyltransferase1"/>
    <property type="match status" value="1"/>
</dbReference>
<evidence type="ECO:0000256" key="8">
    <source>
        <dbReference type="ARBA" id="ARBA00022840"/>
    </source>
</evidence>
<dbReference type="GO" id="GO:0005739">
    <property type="term" value="C:mitochondrion"/>
    <property type="evidence" value="ECO:0007669"/>
    <property type="project" value="GOC"/>
</dbReference>
<dbReference type="InterPro" id="IPR050053">
    <property type="entry name" value="ATPase_alpha/beta_chains"/>
</dbReference>
<dbReference type="NCBIfam" id="TIGR01039">
    <property type="entry name" value="atpD"/>
    <property type="match status" value="1"/>
</dbReference>
<dbReference type="GO" id="GO:0005524">
    <property type="term" value="F:ATP binding"/>
    <property type="evidence" value="ECO:0007669"/>
    <property type="project" value="UniProtKB-KW"/>
</dbReference>
<dbReference type="CDD" id="cd18110">
    <property type="entry name" value="ATP-synt_F1_beta_C"/>
    <property type="match status" value="1"/>
</dbReference>
<dbReference type="InterPro" id="IPR005722">
    <property type="entry name" value="ATP_synth_F1_bsu"/>
</dbReference>
<dbReference type="FunFam" id="1.10.1140.10:FF:000005">
    <property type="entry name" value="ATP synthase subunit beta"/>
    <property type="match status" value="1"/>
</dbReference>
<evidence type="ECO:0000256" key="14">
    <source>
        <dbReference type="RuleBase" id="RU003553"/>
    </source>
</evidence>
<evidence type="ECO:0000256" key="12">
    <source>
        <dbReference type="ARBA" id="ARBA00023196"/>
    </source>
</evidence>
<dbReference type="GO" id="GO:0042776">
    <property type="term" value="P:proton motive force-driven mitochondrial ATP synthesis"/>
    <property type="evidence" value="ECO:0007669"/>
    <property type="project" value="TreeGrafter"/>
</dbReference>
<dbReference type="Gene3D" id="1.10.1140.10">
    <property type="entry name" value="Bovine Mitochondrial F1-atpase, Atp Synthase Beta Chain, Chain D, domain 3"/>
    <property type="match status" value="1"/>
</dbReference>
<dbReference type="InterPro" id="IPR035075">
    <property type="entry name" value="PRMT5"/>
</dbReference>
<dbReference type="InterPro" id="IPR029063">
    <property type="entry name" value="SAM-dependent_MTases_sf"/>
</dbReference>
<dbReference type="SUPFAM" id="SSF47917">
    <property type="entry name" value="C-terminal domain of alpha and beta subunits of F1 ATP synthase"/>
    <property type="match status" value="1"/>
</dbReference>
<dbReference type="SUPFAM" id="SSF50615">
    <property type="entry name" value="N-terminal domain of alpha and beta subunits of F1 ATP synthase"/>
    <property type="match status" value="1"/>
</dbReference>
<evidence type="ECO:0000256" key="4">
    <source>
        <dbReference type="ARBA" id="ARBA00022603"/>
    </source>
</evidence>
<dbReference type="GO" id="GO:0046933">
    <property type="term" value="F:proton-transporting ATP synthase activity, rotational mechanism"/>
    <property type="evidence" value="ECO:0007669"/>
    <property type="project" value="InterPro"/>
</dbReference>
<dbReference type="Pfam" id="PF22919">
    <property type="entry name" value="ATP-synt_VA_C"/>
    <property type="match status" value="1"/>
</dbReference>
<dbReference type="SMART" id="SM00382">
    <property type="entry name" value="AAA"/>
    <property type="match status" value="1"/>
</dbReference>
<keyword evidence="11" id="KW-0472">Membrane</keyword>
<dbReference type="InterPro" id="IPR004100">
    <property type="entry name" value="ATPase_F1/V1/A1_a/bsu_N"/>
</dbReference>
<evidence type="ECO:0000256" key="9">
    <source>
        <dbReference type="ARBA" id="ARBA00022967"/>
    </source>
</evidence>
<keyword evidence="7" id="KW-0375">Hydrogen ion transport</keyword>
<dbReference type="GO" id="GO:0045259">
    <property type="term" value="C:proton-transporting ATP synthase complex"/>
    <property type="evidence" value="ECO:0007669"/>
    <property type="project" value="UniProtKB-KW"/>
</dbReference>
<dbReference type="InterPro" id="IPR000194">
    <property type="entry name" value="ATPase_F1/V1/A1_a/bsu_nucl-bd"/>
</dbReference>
<dbReference type="Pfam" id="PF02874">
    <property type="entry name" value="ATP-synt_ab_N"/>
    <property type="match status" value="1"/>
</dbReference>
<evidence type="ECO:0000256" key="11">
    <source>
        <dbReference type="ARBA" id="ARBA00023136"/>
    </source>
</evidence>
<evidence type="ECO:0000256" key="1">
    <source>
        <dbReference type="ARBA" id="ARBA00004170"/>
    </source>
</evidence>
<evidence type="ECO:0000256" key="2">
    <source>
        <dbReference type="ARBA" id="ARBA00008936"/>
    </source>
</evidence>
<dbReference type="PANTHER" id="PTHR15184:SF71">
    <property type="entry name" value="ATP SYNTHASE SUBUNIT BETA, MITOCHONDRIAL"/>
    <property type="match status" value="1"/>
</dbReference>
<organism evidence="16 17">
    <name type="scientific">Meloidogyne graminicola</name>
    <dbReference type="NCBI Taxonomy" id="189291"/>
    <lineage>
        <taxon>Eukaryota</taxon>
        <taxon>Metazoa</taxon>
        <taxon>Ecdysozoa</taxon>
        <taxon>Nematoda</taxon>
        <taxon>Chromadorea</taxon>
        <taxon>Rhabditida</taxon>
        <taxon>Tylenchina</taxon>
        <taxon>Tylenchomorpha</taxon>
        <taxon>Tylenchoidea</taxon>
        <taxon>Meloidogynidae</taxon>
        <taxon>Meloidogyninae</taxon>
        <taxon>Meloidogyne</taxon>
    </lineage>
</organism>
<dbReference type="Pfam" id="PF05185">
    <property type="entry name" value="PRMT5"/>
    <property type="match status" value="1"/>
</dbReference>
<comment type="caution">
    <text evidence="16">The sequence shown here is derived from an EMBL/GenBank/DDBJ whole genome shotgun (WGS) entry which is preliminary data.</text>
</comment>
<gene>
    <name evidence="16" type="ORF">Mgra_00009267</name>
</gene>
<reference evidence="16" key="1">
    <citation type="journal article" date="2020" name="Ecol. Evol.">
        <title>Genome structure and content of the rice root-knot nematode (Meloidogyne graminicola).</title>
        <authorList>
            <person name="Phan N.T."/>
            <person name="Danchin E.G.J."/>
            <person name="Klopp C."/>
            <person name="Perfus-Barbeoch L."/>
            <person name="Kozlowski D.K."/>
            <person name="Koutsovoulos G.D."/>
            <person name="Lopez-Roques C."/>
            <person name="Bouchez O."/>
            <person name="Zahm M."/>
            <person name="Besnard G."/>
            <person name="Bellafiore S."/>
        </authorList>
    </citation>
    <scope>NUCLEOTIDE SEQUENCE</scope>
    <source>
        <strain evidence="16">VN-18</strain>
    </source>
</reference>
<evidence type="ECO:0000256" key="3">
    <source>
        <dbReference type="ARBA" id="ARBA00022448"/>
    </source>
</evidence>
<protein>
    <recommendedName>
        <fullName evidence="14">ATP synthase subunit beta</fullName>
        <ecNumber evidence="14">7.1.2.2</ecNumber>
    </recommendedName>
</protein>
<dbReference type="SUPFAM" id="SSF52540">
    <property type="entry name" value="P-loop containing nucleoside triphosphate hydrolases"/>
    <property type="match status" value="1"/>
</dbReference>
<evidence type="ECO:0000313" key="17">
    <source>
        <dbReference type="Proteomes" id="UP000605970"/>
    </source>
</evidence>
<keyword evidence="4" id="KW-0489">Methyltransferase</keyword>
<dbReference type="EC" id="7.1.2.2" evidence="14"/>
<dbReference type="Pfam" id="PF17286">
    <property type="entry name" value="PRMT5_C"/>
    <property type="match status" value="1"/>
</dbReference>
<evidence type="ECO:0000256" key="13">
    <source>
        <dbReference type="ARBA" id="ARBA00023310"/>
    </source>
</evidence>
<keyword evidence="9" id="KW-1278">Translocase</keyword>
<dbReference type="Gene3D" id="2.40.10.170">
    <property type="match status" value="1"/>
</dbReference>
<dbReference type="AlphaFoldDB" id="A0A8S9ZDF0"/>
<evidence type="ECO:0000313" key="16">
    <source>
        <dbReference type="EMBL" id="KAF7629204.1"/>
    </source>
</evidence>
<comment type="function">
    <text evidence="14">Produces ATP from ADP in the presence of a proton gradient across the membrane.</text>
</comment>
<comment type="similarity">
    <text evidence="2">Belongs to the ATPase alpha/beta chains family.</text>
</comment>
<evidence type="ECO:0000256" key="6">
    <source>
        <dbReference type="ARBA" id="ARBA00022741"/>
    </source>
</evidence>
<comment type="subunit">
    <text evidence="14">F-type ATPases have 2 components, CF(1) - the catalytic core - and CF(0) - the membrane proton channel. CF(1) and CF(0) have multiple subunits.</text>
</comment>
<keyword evidence="17" id="KW-1185">Reference proteome</keyword>
<dbReference type="Proteomes" id="UP000605970">
    <property type="component" value="Unassembled WGS sequence"/>
</dbReference>
<dbReference type="InterPro" id="IPR027417">
    <property type="entry name" value="P-loop_NTPase"/>
</dbReference>
<dbReference type="HAMAP" id="MF_01347">
    <property type="entry name" value="ATP_synth_beta_bact"/>
    <property type="match status" value="1"/>
</dbReference>
<comment type="subcellular location">
    <subcellularLocation>
        <location evidence="1">Membrane</location>
        <topology evidence="1">Peripheral membrane protein</topology>
    </subcellularLocation>
</comment>
<evidence type="ECO:0000256" key="10">
    <source>
        <dbReference type="ARBA" id="ARBA00023065"/>
    </source>
</evidence>
<dbReference type="Gene3D" id="3.20.20.150">
    <property type="entry name" value="Divalent-metal-dependent TIM barrel enzymes"/>
    <property type="match status" value="1"/>
</dbReference>
<comment type="catalytic activity">
    <reaction evidence="14">
        <text>ATP + H2O + 4 H(+)(in) = ADP + phosphate + 5 H(+)(out)</text>
        <dbReference type="Rhea" id="RHEA:57720"/>
        <dbReference type="ChEBI" id="CHEBI:15377"/>
        <dbReference type="ChEBI" id="CHEBI:15378"/>
        <dbReference type="ChEBI" id="CHEBI:30616"/>
        <dbReference type="ChEBI" id="CHEBI:43474"/>
        <dbReference type="ChEBI" id="CHEBI:456216"/>
        <dbReference type="EC" id="7.1.2.2"/>
    </reaction>
</comment>
<dbReference type="OrthoDB" id="14523at2759"/>
<dbReference type="CDD" id="cd01133">
    <property type="entry name" value="F1-ATPase_beta_CD"/>
    <property type="match status" value="1"/>
</dbReference>
<proteinExistence type="inferred from homology"/>
<keyword evidence="10" id="KW-0406">Ion transport</keyword>